<organism evidence="3 4">
    <name type="scientific">Vanilla planifolia</name>
    <name type="common">Vanilla</name>
    <dbReference type="NCBI Taxonomy" id="51239"/>
    <lineage>
        <taxon>Eukaryota</taxon>
        <taxon>Viridiplantae</taxon>
        <taxon>Streptophyta</taxon>
        <taxon>Embryophyta</taxon>
        <taxon>Tracheophyta</taxon>
        <taxon>Spermatophyta</taxon>
        <taxon>Magnoliopsida</taxon>
        <taxon>Liliopsida</taxon>
        <taxon>Asparagales</taxon>
        <taxon>Orchidaceae</taxon>
        <taxon>Vanilloideae</taxon>
        <taxon>Vanilleae</taxon>
        <taxon>Vanilla</taxon>
    </lineage>
</organism>
<dbReference type="SUPFAM" id="SSF53067">
    <property type="entry name" value="Actin-like ATPase domain"/>
    <property type="match status" value="1"/>
</dbReference>
<evidence type="ECO:0000256" key="1">
    <source>
        <dbReference type="ARBA" id="ARBA00022741"/>
    </source>
</evidence>
<gene>
    <name evidence="3" type="ORF">HPP92_012865</name>
</gene>
<accession>A0A835QRB7</accession>
<reference evidence="3 4" key="1">
    <citation type="journal article" date="2020" name="Nat. Food">
        <title>A phased Vanilla planifolia genome enables genetic improvement of flavour and production.</title>
        <authorList>
            <person name="Hasing T."/>
            <person name="Tang H."/>
            <person name="Brym M."/>
            <person name="Khazi F."/>
            <person name="Huang T."/>
            <person name="Chambers A.H."/>
        </authorList>
    </citation>
    <scope>NUCLEOTIDE SEQUENCE [LARGE SCALE GENOMIC DNA]</scope>
    <source>
        <tissue evidence="3">Leaf</tissue>
    </source>
</reference>
<dbReference type="GO" id="GO:0005634">
    <property type="term" value="C:nucleus"/>
    <property type="evidence" value="ECO:0007669"/>
    <property type="project" value="TreeGrafter"/>
</dbReference>
<dbReference type="InterPro" id="IPR043129">
    <property type="entry name" value="ATPase_NBD"/>
</dbReference>
<dbReference type="GO" id="GO:0005829">
    <property type="term" value="C:cytosol"/>
    <property type="evidence" value="ECO:0007669"/>
    <property type="project" value="TreeGrafter"/>
</dbReference>
<evidence type="ECO:0000313" key="3">
    <source>
        <dbReference type="EMBL" id="KAG0478146.1"/>
    </source>
</evidence>
<dbReference type="OrthoDB" id="1711855at2759"/>
<dbReference type="PANTHER" id="PTHR45639:SF10">
    <property type="entry name" value="HEAT SHOCK 70 KDA PROTEIN 16 ISOFORM X1"/>
    <property type="match status" value="1"/>
</dbReference>
<dbReference type="EMBL" id="JADCNM010000006">
    <property type="protein sequence ID" value="KAG0478146.1"/>
    <property type="molecule type" value="Genomic_DNA"/>
</dbReference>
<sequence>MSVVGFDVGNDNSVIAVVKQRGIDVLINDESTRETPRWSLWRETKPSDQPVLRQPHEHEINYIPDQASVGRNFRHPDVQTISAALDLLPPKLLTVGSLSIYDTWARSGPSLRCRSWDASLEPEAARGEEP</sequence>
<keyword evidence="1" id="KW-0547">Nucleotide-binding</keyword>
<dbReference type="Proteomes" id="UP000639772">
    <property type="component" value="Chromosome 6"/>
</dbReference>
<dbReference type="PANTHER" id="PTHR45639">
    <property type="entry name" value="HSC70CB, ISOFORM G-RELATED"/>
    <property type="match status" value="1"/>
</dbReference>
<dbReference type="Pfam" id="PF00012">
    <property type="entry name" value="HSP70"/>
    <property type="match status" value="1"/>
</dbReference>
<evidence type="ECO:0000313" key="4">
    <source>
        <dbReference type="Proteomes" id="UP000639772"/>
    </source>
</evidence>
<evidence type="ECO:0000256" key="2">
    <source>
        <dbReference type="ARBA" id="ARBA00022840"/>
    </source>
</evidence>
<comment type="caution">
    <text evidence="3">The sequence shown here is derived from an EMBL/GenBank/DDBJ whole genome shotgun (WGS) entry which is preliminary data.</text>
</comment>
<protein>
    <submittedName>
        <fullName evidence="3">Uncharacterized protein</fullName>
    </submittedName>
</protein>
<dbReference type="InterPro" id="IPR013126">
    <property type="entry name" value="Hsp_70_fam"/>
</dbReference>
<dbReference type="AlphaFoldDB" id="A0A835QRB7"/>
<name>A0A835QRB7_VANPL</name>
<dbReference type="Gene3D" id="3.30.420.40">
    <property type="match status" value="1"/>
</dbReference>
<keyword evidence="2" id="KW-0067">ATP-binding</keyword>
<proteinExistence type="predicted"/>
<dbReference type="GO" id="GO:0005524">
    <property type="term" value="F:ATP binding"/>
    <property type="evidence" value="ECO:0007669"/>
    <property type="project" value="UniProtKB-KW"/>
</dbReference>
<dbReference type="GO" id="GO:0140662">
    <property type="term" value="F:ATP-dependent protein folding chaperone"/>
    <property type="evidence" value="ECO:0007669"/>
    <property type="project" value="InterPro"/>
</dbReference>